<evidence type="ECO:0000256" key="2">
    <source>
        <dbReference type="ARBA" id="ARBA00022801"/>
    </source>
</evidence>
<dbReference type="InterPro" id="IPR032466">
    <property type="entry name" value="Metal_Hydrolase"/>
</dbReference>
<sequence>MIIDTHAHYDDEQFDPDRKELLLSMEAQGVEAIINIGSDYRSLERILRLTEEFPFLYGAMGVHPDAVGELTEERFTRLEAYVQHPKVVAVGEIGLDYHWNVEGKETQKHWMIRQLELARRQQLPVVIHSRDAAADTMEIMKRHGQGMKAVIHCYSYGREQAEEYVRMGYQIGIGGVLTFKNARKLKETAAVIPLERILLETDAPYLAPEPFRGKRNNSLYISYVAEALAQIKGISAEAVLRQTRENARQFYGKIPGNQI</sequence>
<dbReference type="PIRSF" id="PIRSF005902">
    <property type="entry name" value="DNase_TatD"/>
    <property type="match status" value="1"/>
</dbReference>
<feature type="binding site" evidence="3">
    <location>
        <position position="152"/>
    </location>
    <ligand>
        <name>a divalent metal cation</name>
        <dbReference type="ChEBI" id="CHEBI:60240"/>
        <label>2</label>
    </ligand>
</feature>
<dbReference type="CDD" id="cd01310">
    <property type="entry name" value="TatD_DNAse"/>
    <property type="match status" value="1"/>
</dbReference>
<feature type="binding site" evidence="3">
    <location>
        <position position="202"/>
    </location>
    <ligand>
        <name>a divalent metal cation</name>
        <dbReference type="ChEBI" id="CHEBI:60240"/>
        <label>1</label>
    </ligand>
</feature>
<keyword evidence="1 3" id="KW-0479">Metal-binding</keyword>
<proteinExistence type="predicted"/>
<keyword evidence="5" id="KW-1185">Reference proteome</keyword>
<comment type="caution">
    <text evidence="4">The sequence shown here is derived from an EMBL/GenBank/DDBJ whole genome shotgun (WGS) entry which is preliminary data.</text>
</comment>
<accession>A0A6N7UZV6</accession>
<dbReference type="GO" id="GO:0004536">
    <property type="term" value="F:DNA nuclease activity"/>
    <property type="evidence" value="ECO:0007669"/>
    <property type="project" value="InterPro"/>
</dbReference>
<dbReference type="InterPro" id="IPR015991">
    <property type="entry name" value="TatD/YcfH-like"/>
</dbReference>
<dbReference type="Gene3D" id="3.20.20.140">
    <property type="entry name" value="Metal-dependent hydrolases"/>
    <property type="match status" value="1"/>
</dbReference>
<dbReference type="InterPro" id="IPR001130">
    <property type="entry name" value="TatD-like"/>
</dbReference>
<name>A0A6N7UZV6_9FIRM</name>
<dbReference type="PANTHER" id="PTHR46124">
    <property type="entry name" value="D-AMINOACYL-TRNA DEACYLASE"/>
    <property type="match status" value="1"/>
</dbReference>
<dbReference type="PANTHER" id="PTHR46124:SF2">
    <property type="entry name" value="D-AMINOACYL-TRNA DEACYLASE"/>
    <property type="match status" value="1"/>
</dbReference>
<organism evidence="4 5">
    <name type="scientific">Suipraeoptans intestinalis</name>
    <dbReference type="NCBI Taxonomy" id="2606628"/>
    <lineage>
        <taxon>Bacteria</taxon>
        <taxon>Bacillati</taxon>
        <taxon>Bacillota</taxon>
        <taxon>Clostridia</taxon>
        <taxon>Lachnospirales</taxon>
        <taxon>Lachnospiraceae</taxon>
        <taxon>Suipraeoptans</taxon>
    </lineage>
</organism>
<dbReference type="Proteomes" id="UP000434409">
    <property type="component" value="Unassembled WGS sequence"/>
</dbReference>
<keyword evidence="2" id="KW-0378">Hydrolase</keyword>
<dbReference type="SUPFAM" id="SSF51556">
    <property type="entry name" value="Metallo-dependent hydrolases"/>
    <property type="match status" value="1"/>
</dbReference>
<dbReference type="FunFam" id="3.20.20.140:FF:000005">
    <property type="entry name" value="TatD family hydrolase"/>
    <property type="match status" value="1"/>
</dbReference>
<evidence type="ECO:0000313" key="5">
    <source>
        <dbReference type="Proteomes" id="UP000434409"/>
    </source>
</evidence>
<feature type="binding site" evidence="3">
    <location>
        <position position="6"/>
    </location>
    <ligand>
        <name>a divalent metal cation</name>
        <dbReference type="ChEBI" id="CHEBI:60240"/>
        <label>1</label>
    </ligand>
</feature>
<dbReference type="EMBL" id="VULY01000018">
    <property type="protein sequence ID" value="MSR93839.1"/>
    <property type="molecule type" value="Genomic_DNA"/>
</dbReference>
<evidence type="ECO:0000313" key="4">
    <source>
        <dbReference type="EMBL" id="MSR93839.1"/>
    </source>
</evidence>
<dbReference type="InterPro" id="IPR018228">
    <property type="entry name" value="DNase_TatD-rel_CS"/>
</dbReference>
<dbReference type="NCBIfam" id="TIGR00010">
    <property type="entry name" value="YchF/TatD family DNA exonuclease"/>
    <property type="match status" value="1"/>
</dbReference>
<feature type="binding site" evidence="3">
    <location>
        <position position="128"/>
    </location>
    <ligand>
        <name>a divalent metal cation</name>
        <dbReference type="ChEBI" id="CHEBI:60240"/>
        <label>2</label>
    </ligand>
</feature>
<feature type="binding site" evidence="3">
    <location>
        <position position="8"/>
    </location>
    <ligand>
        <name>a divalent metal cation</name>
        <dbReference type="ChEBI" id="CHEBI:60240"/>
        <label>1</label>
    </ligand>
</feature>
<evidence type="ECO:0000256" key="1">
    <source>
        <dbReference type="ARBA" id="ARBA00022723"/>
    </source>
</evidence>
<dbReference type="GO" id="GO:0016788">
    <property type="term" value="F:hydrolase activity, acting on ester bonds"/>
    <property type="evidence" value="ECO:0007669"/>
    <property type="project" value="InterPro"/>
</dbReference>
<evidence type="ECO:0000256" key="3">
    <source>
        <dbReference type="PIRSR" id="PIRSR005902-1"/>
    </source>
</evidence>
<dbReference type="Pfam" id="PF01026">
    <property type="entry name" value="TatD_DNase"/>
    <property type="match status" value="1"/>
</dbReference>
<gene>
    <name evidence="4" type="ORF">FYJ34_06065</name>
</gene>
<dbReference type="RefSeq" id="WP_154477071.1">
    <property type="nucleotide sequence ID" value="NZ_JAQYBV010000032.1"/>
</dbReference>
<dbReference type="GO" id="GO:0046872">
    <property type="term" value="F:metal ion binding"/>
    <property type="evidence" value="ECO:0007669"/>
    <property type="project" value="UniProtKB-KW"/>
</dbReference>
<protein>
    <submittedName>
        <fullName evidence="4">TatD family deoxyribonuclease</fullName>
    </submittedName>
</protein>
<dbReference type="PROSITE" id="PS01091">
    <property type="entry name" value="TATD_3"/>
    <property type="match status" value="1"/>
</dbReference>
<dbReference type="AlphaFoldDB" id="A0A6N7UZV6"/>
<reference evidence="4 5" key="1">
    <citation type="submission" date="2019-08" db="EMBL/GenBank/DDBJ databases">
        <title>In-depth cultivation of the pig gut microbiome towards novel bacterial diversity and tailored functional studies.</title>
        <authorList>
            <person name="Wylensek D."/>
            <person name="Hitch T.C.A."/>
            <person name="Clavel T."/>
        </authorList>
    </citation>
    <scope>NUCLEOTIDE SEQUENCE [LARGE SCALE GENOMIC DNA]</scope>
    <source>
        <strain evidence="4 5">68-1-5</strain>
    </source>
</reference>
<feature type="binding site" evidence="3">
    <location>
        <position position="92"/>
    </location>
    <ligand>
        <name>a divalent metal cation</name>
        <dbReference type="ChEBI" id="CHEBI:60240"/>
        <label>1</label>
    </ligand>
</feature>